<dbReference type="InterPro" id="IPR038171">
    <property type="entry name" value="M64_N_sf"/>
</dbReference>
<keyword evidence="4" id="KW-1185">Reference proteome</keyword>
<evidence type="ECO:0000313" key="3">
    <source>
        <dbReference type="EMBL" id="QFQ12259.1"/>
    </source>
</evidence>
<dbReference type="Proteomes" id="UP000249375">
    <property type="component" value="Chromosome"/>
</dbReference>
<dbReference type="Gene3D" id="2.60.40.3250">
    <property type="entry name" value="Peptidase M64, N-terminal domain"/>
    <property type="match status" value="1"/>
</dbReference>
<sequence length="421" mass="48576">MKIRLILAALLLPLTAFATVDFDYWFADATLRLDYIFAGSNTKQEISLSEMSTTEGWAGRRVNMDALLLEGNGQITVTDHQTDKVLYRNSFSTLFQEWQHTEEAVKVRRAFENTLLVPMPIKPVDITITLVDNHRKITAQMTHLVNPKDKNIRKGKVRYPDYVRQIFSNGEPSEKIDIVFVAEGYTKEQMGQFFKDVETARRSLFSHAPFDQYENRFNAIAVAIPSEKTDVSVPQDGQWHDTPCKSHFNTLYSARYLMTERVFQLHDLLEGLPYEHIIILANTHTYGGGGIYNMYMLTTARHYEFRPVVVHEFGHSFAGLADEYFYDDMYETYYPADTEPWEPNLTTLVNFDAKWRNMVKDVSKRDTGDVGIYEGGGYQSKGVYRGSYDCRMKTNSYPVFCPVCQDAIKRVIEYNTVEQTQ</sequence>
<proteinExistence type="predicted"/>
<dbReference type="InterPro" id="IPR032625">
    <property type="entry name" value="M64_N"/>
</dbReference>
<accession>A0A5P8E5D9</accession>
<dbReference type="InterPro" id="IPR019026">
    <property type="entry name" value="Peptidase_M64_IgA"/>
</dbReference>
<dbReference type="EMBL" id="CP033459">
    <property type="protein sequence ID" value="QFQ12259.1"/>
    <property type="molecule type" value="Genomic_DNA"/>
</dbReference>
<organism evidence="3 4">
    <name type="scientific">Pseudoprevotella muciniphila</name>
    <dbReference type="NCBI Taxonomy" id="2133944"/>
    <lineage>
        <taxon>Bacteria</taxon>
        <taxon>Pseudomonadati</taxon>
        <taxon>Bacteroidota</taxon>
        <taxon>Bacteroidia</taxon>
        <taxon>Bacteroidales</taxon>
        <taxon>Prevotellaceae</taxon>
        <taxon>Pseudoprevotella</taxon>
    </lineage>
</organism>
<dbReference type="Pfam" id="PF09471">
    <property type="entry name" value="Peptidase_M64"/>
    <property type="match status" value="2"/>
</dbReference>
<protein>
    <submittedName>
        <fullName evidence="3">Peptidase M64</fullName>
    </submittedName>
</protein>
<evidence type="ECO:0000256" key="1">
    <source>
        <dbReference type="SAM" id="SignalP"/>
    </source>
</evidence>
<feature type="chain" id="PRO_5024313024" evidence="1">
    <location>
        <begin position="19"/>
        <end position="421"/>
    </location>
</feature>
<dbReference type="OrthoDB" id="127762at2"/>
<feature type="signal peptide" evidence="1">
    <location>
        <begin position="1"/>
        <end position="18"/>
    </location>
</feature>
<dbReference type="RefSeq" id="WP_111898439.1">
    <property type="nucleotide sequence ID" value="NZ_CP033459.1"/>
</dbReference>
<dbReference type="InterPro" id="IPR024079">
    <property type="entry name" value="MetalloPept_cat_dom_sf"/>
</dbReference>
<feature type="domain" description="Peptidase M64 N-terminal" evidence="2">
    <location>
        <begin position="21"/>
        <end position="140"/>
    </location>
</feature>
<dbReference type="GO" id="GO:0008237">
    <property type="term" value="F:metallopeptidase activity"/>
    <property type="evidence" value="ECO:0007669"/>
    <property type="project" value="InterPro"/>
</dbReference>
<dbReference type="AlphaFoldDB" id="A0A5P8E5D9"/>
<keyword evidence="1" id="KW-0732">Signal</keyword>
<dbReference type="Pfam" id="PF16217">
    <property type="entry name" value="M64_N"/>
    <property type="match status" value="1"/>
</dbReference>
<dbReference type="Gene3D" id="3.40.390.10">
    <property type="entry name" value="Collagenase (Catalytic Domain)"/>
    <property type="match status" value="1"/>
</dbReference>
<gene>
    <name evidence="3" type="ORF">C7Y71_004060</name>
</gene>
<evidence type="ECO:0000259" key="2">
    <source>
        <dbReference type="Pfam" id="PF16217"/>
    </source>
</evidence>
<name>A0A5P8E5D9_9BACT</name>
<reference evidence="3 4" key="1">
    <citation type="submission" date="2018-11" db="EMBL/GenBank/DDBJ databases">
        <authorList>
            <person name="Na S.W."/>
            <person name="Baik M."/>
        </authorList>
    </citation>
    <scope>NUCLEOTIDE SEQUENCE [LARGE SCALE GENOMIC DNA]</scope>
    <source>
        <strain evidence="3 4">E39</strain>
    </source>
</reference>
<evidence type="ECO:0000313" key="4">
    <source>
        <dbReference type="Proteomes" id="UP000249375"/>
    </source>
</evidence>
<dbReference type="KEGG" id="alq:C7Y71_004060"/>